<gene>
    <name evidence="1" type="ORF">McpCs1_06070</name>
</gene>
<dbReference type="RefSeq" id="WP_338095768.1">
    <property type="nucleotide sequence ID" value="NZ_JAWDKB010000002.1"/>
</dbReference>
<evidence type="ECO:0000313" key="2">
    <source>
        <dbReference type="Proteomes" id="UP001283212"/>
    </source>
</evidence>
<dbReference type="EMBL" id="JAWDKB010000002">
    <property type="protein sequence ID" value="MDV0443239.1"/>
    <property type="molecule type" value="Genomic_DNA"/>
</dbReference>
<proteinExistence type="predicted"/>
<comment type="caution">
    <text evidence="1">The sequence shown here is derived from an EMBL/GenBank/DDBJ whole genome shotgun (WGS) entry which is preliminary data.</text>
</comment>
<sequence>MHYRYLPLLCVILLLLASPAAAVVYDNTLTVSFSGYDDSSPVQVYPNGSTVIIPYGSTVWIGAIQYPGGTWDTTVPNLYLIKPSGKEIVQLNFGNVQGLFSITYHVPSVYYTNGAPQTITLQLNVGDVGGDSYQDSIYAKHPNQYTLLFSDAYPIILNGGTTAQFTFGNPYDAPYIRLITVTTNGAVIPQNAEIVMIPQKSANPIPTPAQPYTALYDMKVENIPTSSIEEVDFLFGVPVGVVTDAGFDPRYDIELLRYTNAWEKLETSYVWEGEGQQAGMDWYAAKSPGFSYYAVGFAENVTKLPSEVFGTPTPTATAEVVTQPTTVPTRTASVPTPPQQSASFVFAGIFAAAGVAAMLCRR</sequence>
<protein>
    <recommendedName>
        <fullName evidence="3">PGF-pre-PGF domain-containing protein</fullName>
    </recommendedName>
</protein>
<reference evidence="1 2" key="1">
    <citation type="submission" date="2023-06" db="EMBL/GenBank/DDBJ databases">
        <title>Genome sequence of Methancorpusculaceae sp. Cs1.</title>
        <authorList>
            <person name="Protasov E."/>
            <person name="Platt K."/>
            <person name="Poehlein A."/>
            <person name="Daniel R."/>
            <person name="Brune A."/>
        </authorList>
    </citation>
    <scope>NUCLEOTIDE SEQUENCE [LARGE SCALE GENOMIC DNA]</scope>
    <source>
        <strain evidence="1 2">Cs1</strain>
    </source>
</reference>
<evidence type="ECO:0000313" key="1">
    <source>
        <dbReference type="EMBL" id="MDV0443239.1"/>
    </source>
</evidence>
<dbReference type="Proteomes" id="UP001283212">
    <property type="component" value="Unassembled WGS sequence"/>
</dbReference>
<evidence type="ECO:0008006" key="3">
    <source>
        <dbReference type="Google" id="ProtNLM"/>
    </source>
</evidence>
<accession>A0AAE4SBQ2</accession>
<dbReference type="AlphaFoldDB" id="A0AAE4SBQ2"/>
<name>A0AAE4SBQ2_9EURY</name>
<organism evidence="1 2">
    <name type="scientific">Methanorbis rubei</name>
    <dbReference type="NCBI Taxonomy" id="3028300"/>
    <lineage>
        <taxon>Archaea</taxon>
        <taxon>Methanobacteriati</taxon>
        <taxon>Methanobacteriota</taxon>
        <taxon>Stenosarchaea group</taxon>
        <taxon>Methanomicrobia</taxon>
        <taxon>Methanomicrobiales</taxon>
        <taxon>Methanocorpusculaceae</taxon>
        <taxon>Methanorbis</taxon>
    </lineage>
</organism>
<keyword evidence="2" id="KW-1185">Reference proteome</keyword>